<dbReference type="KEGG" id="npv:OHM77_05915"/>
<organism evidence="1">
    <name type="scientific">Candidatus Nitricoxidivorans perseverans</name>
    <dbReference type="NCBI Taxonomy" id="2975601"/>
    <lineage>
        <taxon>Bacteria</taxon>
        <taxon>Pseudomonadati</taxon>
        <taxon>Pseudomonadota</taxon>
        <taxon>Betaproteobacteria</taxon>
        <taxon>Nitrosomonadales</taxon>
        <taxon>Sterolibacteriaceae</taxon>
        <taxon>Candidatus Nitricoxidivorans</taxon>
    </lineage>
</organism>
<evidence type="ECO:0000313" key="1">
    <source>
        <dbReference type="EMBL" id="WIM06800.1"/>
    </source>
</evidence>
<dbReference type="EMBL" id="CP107246">
    <property type="protein sequence ID" value="WIM06800.1"/>
    <property type="molecule type" value="Genomic_DNA"/>
</dbReference>
<name>A0AA49FNH0_9PROT</name>
<dbReference type="Proteomes" id="UP001234916">
    <property type="component" value="Chromosome"/>
</dbReference>
<reference evidence="1" key="1">
    <citation type="journal article" date="2023" name="Nat. Microbiol.">
        <title>Enrichment and characterization of a nitric oxide-reducing microbial community in a continuous bioreactor.</title>
        <authorList>
            <person name="Garrido-Amador P."/>
            <person name="Stortenbeker N."/>
            <person name="Wessels H.J.C.T."/>
            <person name="Speth D.R."/>
            <person name="Garcia-Heredia I."/>
            <person name="Kartal B."/>
        </authorList>
    </citation>
    <scope>NUCLEOTIDE SEQUENCE</scope>
    <source>
        <strain evidence="1">MAG1</strain>
    </source>
</reference>
<proteinExistence type="predicted"/>
<accession>A0AA49FNH0</accession>
<dbReference type="AlphaFoldDB" id="A0AA49FNH0"/>
<protein>
    <submittedName>
        <fullName evidence="1">Uncharacterized protein</fullName>
    </submittedName>
</protein>
<sequence>MRNVWCVRAGFGTKALLHGSDIATGDSSAQFASLRSRDVVPKTLTPGELRVVSADHFQSEAV</sequence>
<gene>
    <name evidence="1" type="ORF">OHM77_05915</name>
</gene>